<organism evidence="1 2">
    <name type="scientific">Vibrio cholerae serotype O1 (strain M66-2)</name>
    <dbReference type="NCBI Taxonomy" id="579112"/>
    <lineage>
        <taxon>Bacteria</taxon>
        <taxon>Pseudomonadati</taxon>
        <taxon>Pseudomonadota</taxon>
        <taxon>Gammaproteobacteria</taxon>
        <taxon>Vibrionales</taxon>
        <taxon>Vibrionaceae</taxon>
        <taxon>Vibrio</taxon>
    </lineage>
</organism>
<dbReference type="Proteomes" id="UP000001217">
    <property type="component" value="Chromosome I"/>
</dbReference>
<evidence type="ECO:0000313" key="1">
    <source>
        <dbReference type="EMBL" id="ACP06209.1"/>
    </source>
</evidence>
<sequence length="36" mass="4207">MLLGIASCSVNYRNKQDKKGRTLCVQPFYFSVRVFH</sequence>
<accession>C3LNT3</accession>
<dbReference type="AlphaFoldDB" id="C3LNT3"/>
<dbReference type="KEGG" id="vcm:VCM66_1906"/>
<proteinExistence type="predicted"/>
<gene>
    <name evidence="1" type="ordered locus">VCM66_1906</name>
</gene>
<evidence type="ECO:0000313" key="2">
    <source>
        <dbReference type="Proteomes" id="UP000001217"/>
    </source>
</evidence>
<name>C3LNT3_VIBCM</name>
<reference evidence="1 2" key="1">
    <citation type="journal article" date="2008" name="PLoS ONE">
        <title>A recalibrated molecular clock and independent origins for the cholera pandemic clones.</title>
        <authorList>
            <person name="Feng L."/>
            <person name="Reeves P.R."/>
            <person name="Lan R."/>
            <person name="Ren Y."/>
            <person name="Gao C."/>
            <person name="Zhou Z."/>
            <person name="Ren Y."/>
            <person name="Cheng J."/>
            <person name="Wang W."/>
            <person name="Wang J."/>
            <person name="Qian W."/>
            <person name="Li D."/>
            <person name="Wang L."/>
        </authorList>
    </citation>
    <scope>NUCLEOTIDE SEQUENCE [LARGE SCALE GENOMIC DNA]</scope>
    <source>
        <strain evidence="1 2">M66-2</strain>
    </source>
</reference>
<dbReference type="EMBL" id="CP001233">
    <property type="protein sequence ID" value="ACP06209.1"/>
    <property type="molecule type" value="Genomic_DNA"/>
</dbReference>
<protein>
    <submittedName>
        <fullName evidence="1">Uncharacterized protein</fullName>
    </submittedName>
</protein>
<dbReference type="HOGENOM" id="CLU_3359118_0_0_6"/>